<dbReference type="EMBL" id="CM026424">
    <property type="protein sequence ID" value="KAG0579716.1"/>
    <property type="molecule type" value="Genomic_DNA"/>
</dbReference>
<comment type="caution">
    <text evidence="3">The sequence shown here is derived from an EMBL/GenBank/DDBJ whole genome shotgun (WGS) entry which is preliminary data.</text>
</comment>
<dbReference type="Pfam" id="PF13837">
    <property type="entry name" value="Myb_DNA-bind_4"/>
    <property type="match status" value="1"/>
</dbReference>
<name>A0A8T0I9X2_CERPU</name>
<feature type="region of interest" description="Disordered" evidence="1">
    <location>
        <begin position="1"/>
        <end position="29"/>
    </location>
</feature>
<evidence type="ECO:0000256" key="1">
    <source>
        <dbReference type="SAM" id="MobiDB-lite"/>
    </source>
</evidence>
<dbReference type="AlphaFoldDB" id="A0A8T0I9X2"/>
<gene>
    <name evidence="3" type="ORF">KC19_4G119200</name>
</gene>
<dbReference type="Proteomes" id="UP000822688">
    <property type="component" value="Chromosome 4"/>
</dbReference>
<dbReference type="Gene3D" id="1.10.10.60">
    <property type="entry name" value="Homeodomain-like"/>
    <property type="match status" value="1"/>
</dbReference>
<evidence type="ECO:0000313" key="3">
    <source>
        <dbReference type="EMBL" id="KAG0579716.1"/>
    </source>
</evidence>
<proteinExistence type="predicted"/>
<accession>A0A8T0I9X2</accession>
<evidence type="ECO:0000313" key="4">
    <source>
        <dbReference type="Proteomes" id="UP000822688"/>
    </source>
</evidence>
<keyword evidence="4" id="KW-1185">Reference proteome</keyword>
<evidence type="ECO:0000259" key="2">
    <source>
        <dbReference type="Pfam" id="PF13837"/>
    </source>
</evidence>
<sequence>MASKRRREVGEEGEQEEVESLEEELRRERRKSWEVLGKRKVVGEAGDAVDVRPVGIFLRGTSTELVSYSKPMPFDKVLEELSIIRDCKSGVIFKRGSNRSMAGEVVLPFGEYDFLPSSLSLCDNARCLPMEGSTSSPPNLTNVNNLEKSPQCGPQPIPAWNRGVYPFVGNMPMLPMLGWGRGPSMPPLPHQANLPKFSMEHQSNPPKFTVEHQVNLPKFTLDHQAKPPKQTVEHPPNPPKQTAELQLNLQKQTAELQPNLSNHTVEHQLNPAVQMVDHQPKLTVETDEGMYARLLRNEGSPLLSKYEPRQTRKRKQKISLEDLTPDQIQEVKQGGHWKDHWVVHLIRIRGELANVFAAPPKQGVDNWGRLHRALITNCPDFNKDSEACRKKWAAIYKDYKHDKAANSTSGSVRSDKCKWYVLVDQYFFDRVNVGAQDDSAHESEGIPPTSTVSEVTLEVSPKSSKGVFLEMSV</sequence>
<feature type="compositionally biased region" description="Acidic residues" evidence="1">
    <location>
        <begin position="11"/>
        <end position="22"/>
    </location>
</feature>
<dbReference type="InterPro" id="IPR044822">
    <property type="entry name" value="Myb_DNA-bind_4"/>
</dbReference>
<organism evidence="3 4">
    <name type="scientific">Ceratodon purpureus</name>
    <name type="common">Fire moss</name>
    <name type="synonym">Dicranum purpureum</name>
    <dbReference type="NCBI Taxonomy" id="3225"/>
    <lineage>
        <taxon>Eukaryota</taxon>
        <taxon>Viridiplantae</taxon>
        <taxon>Streptophyta</taxon>
        <taxon>Embryophyta</taxon>
        <taxon>Bryophyta</taxon>
        <taxon>Bryophytina</taxon>
        <taxon>Bryopsida</taxon>
        <taxon>Dicranidae</taxon>
        <taxon>Pseudoditrichales</taxon>
        <taxon>Ditrichaceae</taxon>
        <taxon>Ceratodon</taxon>
    </lineage>
</organism>
<reference evidence="3" key="1">
    <citation type="submission" date="2020-06" db="EMBL/GenBank/DDBJ databases">
        <title>WGS assembly of Ceratodon purpureus strain R40.</title>
        <authorList>
            <person name="Carey S.B."/>
            <person name="Jenkins J."/>
            <person name="Shu S."/>
            <person name="Lovell J.T."/>
            <person name="Sreedasyam A."/>
            <person name="Maumus F."/>
            <person name="Tiley G.P."/>
            <person name="Fernandez-Pozo N."/>
            <person name="Barry K."/>
            <person name="Chen C."/>
            <person name="Wang M."/>
            <person name="Lipzen A."/>
            <person name="Daum C."/>
            <person name="Saski C.A."/>
            <person name="Payton A.C."/>
            <person name="Mcbreen J.C."/>
            <person name="Conrad R.E."/>
            <person name="Kollar L.M."/>
            <person name="Olsson S."/>
            <person name="Huttunen S."/>
            <person name="Landis J.B."/>
            <person name="Wickett N.J."/>
            <person name="Johnson M.G."/>
            <person name="Rensing S.A."/>
            <person name="Grimwood J."/>
            <person name="Schmutz J."/>
            <person name="Mcdaniel S.F."/>
        </authorList>
    </citation>
    <scope>NUCLEOTIDE SEQUENCE</scope>
    <source>
        <strain evidence="3">R40</strain>
    </source>
</reference>
<protein>
    <recommendedName>
        <fullName evidence="2">Myb/SANT-like DNA-binding domain-containing protein</fullName>
    </recommendedName>
</protein>
<feature type="domain" description="Myb/SANT-like DNA-binding" evidence="2">
    <location>
        <begin position="336"/>
        <end position="425"/>
    </location>
</feature>